<dbReference type="InterPro" id="IPR017930">
    <property type="entry name" value="Myb_dom"/>
</dbReference>
<dbReference type="SUPFAM" id="SSF46689">
    <property type="entry name" value="Homeodomain-like"/>
    <property type="match status" value="3"/>
</dbReference>
<dbReference type="Proteomes" id="UP001293254">
    <property type="component" value="Unassembled WGS sequence"/>
</dbReference>
<reference evidence="10" key="1">
    <citation type="submission" date="2020-06" db="EMBL/GenBank/DDBJ databases">
        <authorList>
            <person name="Li T."/>
            <person name="Hu X."/>
            <person name="Zhang T."/>
            <person name="Song X."/>
            <person name="Zhang H."/>
            <person name="Dai N."/>
            <person name="Sheng W."/>
            <person name="Hou X."/>
            <person name="Wei L."/>
        </authorList>
    </citation>
    <scope>NUCLEOTIDE SEQUENCE</scope>
    <source>
        <strain evidence="10">3651</strain>
        <tissue evidence="10">Leaf</tissue>
    </source>
</reference>
<accession>A0AAE1XMR5</accession>
<evidence type="ECO:0000256" key="5">
    <source>
        <dbReference type="ARBA" id="ARBA00023242"/>
    </source>
</evidence>
<feature type="compositionally biased region" description="Acidic residues" evidence="7">
    <location>
        <begin position="8"/>
        <end position="21"/>
    </location>
</feature>
<evidence type="ECO:0000256" key="1">
    <source>
        <dbReference type="ARBA" id="ARBA00004123"/>
    </source>
</evidence>
<sequence length="1272" mass="142523">MPSRNEEFSDTDSDDGFNEDMEALKKACQLTEKNHIDHQLQLPSTTEVSSGSASEEAESDGEGEGEGEAEGEDDLQLVRSIQKRFAVSMDMEEEPLTMKPLCTLPPDWSDNDDCEDDYETLRAIQRRFAAFSDGGLKDNLEDFVHRPVQVGATIIDSEKETSDSFTERTNAREGFLNCVDRSEPTGQKSEACDDTGRLPSDLVEWKGTGVEDVVGLPLNSSHFPKSAVAFVDAIKKNRSCQKLIRSKMMQMEARIEELKKLMELVKILRDFQVACKKRTGRALSQKKDARVQLISVPKLRANTKLNDQKIPAVYKGPPENLQVAYYKEALATFAVSVSRVKWSKEESENLVKGVRQQFQGMLLQRSVDLLSEADGSYDSSNVDSIMLSIKDVDITPEKIRLFLPKVNWEQLAAMYVPGRSGAECQARFLNFEDPLINHNPWTAMEDKNLLHIVQQKGLSNWIDIAASLTTNRTPSQCLARYQRSLNASILKREWTKEEDNQLRSAVETFGESNWQVVASVMEGRTGTQCSNRWLKTLHPARQRVGKWTAEEDKRLKVAVTLFGPRMWKKVARCVPGRTQVQCRERWVNCLDPSLNMSKWTEEEDSKLETAIAQHGYCWSKVAACIPHRTDNQCWRRWKVLFPSEVPLHQAARKIQKAALISNFVDRESEKPALGPSDFVLPEPHRITGSENVDPSRRKKRRSRWRKADELPEKDAPSGDICSEQAPRLTNGSEVDHAQGRSMRMKGRGKNSRSAKKVADSSSYSDLSRCPDTDVKPESVDGAPADGAISQGERATEPDSEQYEHANPTEECLLPTPKYPNLPRITMAAELGGHDATRNTKVSKLQPRRRRGKTVGGVPETLPKQVGDATISKTNKKMVKEKKKQNDATNDHVSSFPDSTSLLDIRKGMEAAGRIKARNRKRTEEICASSRCVSLAVDDRSVDLAPAHLQTNTDVHGNGSLEVLGYNSSLNQVEVIPDQHVRSNGASAVLGNLHDSAISSESNSELQHNENAIMLSEIEADNITLGQFLVESGADRTQFSSAKVDKLLRKVKKTSQVQSNSRAANISVSNQLKRRRLRNGTETSVEGGSRKEDEACTTQVLEAEVGDDTTLANFYNKGYQSSRDPKLRPPLKILWHLQRWSSNLEASSGRRLTLSKVNQKNFISLLGYCKEEEPLTRMMDFEYALNGTLFEHLHNYSSNVSNFVFWDEGAAAEKQSSPQSKVYNFCVMLLEMVTGKLPYSAGSDSSEDWASGNQERQLRQIAMSIPTLDKDRL</sequence>
<dbReference type="InterPro" id="IPR011009">
    <property type="entry name" value="Kinase-like_dom_sf"/>
</dbReference>
<evidence type="ECO:0000313" key="11">
    <source>
        <dbReference type="Proteomes" id="UP001293254"/>
    </source>
</evidence>
<comment type="caution">
    <text evidence="10">The sequence shown here is derived from an EMBL/GenBank/DDBJ whole genome shotgun (WGS) entry which is preliminary data.</text>
</comment>
<feature type="region of interest" description="Disordered" evidence="7">
    <location>
        <begin position="1"/>
        <end position="76"/>
    </location>
</feature>
<dbReference type="InterPro" id="IPR051575">
    <property type="entry name" value="Myb-like_DNA-bd"/>
</dbReference>
<keyword evidence="5" id="KW-0539">Nucleus</keyword>
<evidence type="ECO:0000259" key="9">
    <source>
        <dbReference type="PROSITE" id="PS51294"/>
    </source>
</evidence>
<dbReference type="GO" id="GO:0042795">
    <property type="term" value="P:snRNA transcription by RNA polymerase II"/>
    <property type="evidence" value="ECO:0007669"/>
    <property type="project" value="TreeGrafter"/>
</dbReference>
<dbReference type="GO" id="GO:0005634">
    <property type="term" value="C:nucleus"/>
    <property type="evidence" value="ECO:0007669"/>
    <property type="project" value="UniProtKB-SubCell"/>
</dbReference>
<dbReference type="PROSITE" id="PS51294">
    <property type="entry name" value="HTH_MYB"/>
    <property type="match status" value="3"/>
</dbReference>
<keyword evidence="2" id="KW-0805">Transcription regulation</keyword>
<feature type="region of interest" description="Disordered" evidence="7">
    <location>
        <begin position="673"/>
        <end position="863"/>
    </location>
</feature>
<feature type="domain" description="HTH myb-type" evidence="9">
    <location>
        <begin position="591"/>
        <end position="645"/>
    </location>
</feature>
<evidence type="ECO:0000256" key="3">
    <source>
        <dbReference type="ARBA" id="ARBA00023125"/>
    </source>
</evidence>
<dbReference type="GO" id="GO:0019185">
    <property type="term" value="C:snRNA-activating protein complex"/>
    <property type="evidence" value="ECO:0007669"/>
    <property type="project" value="TreeGrafter"/>
</dbReference>
<feature type="compositionally biased region" description="Basic residues" evidence="7">
    <location>
        <begin position="742"/>
        <end position="755"/>
    </location>
</feature>
<dbReference type="FunFam" id="1.10.10.60:FF:000016">
    <property type="entry name" value="Transcriptional activator Myb isoform A"/>
    <property type="match status" value="1"/>
</dbReference>
<dbReference type="SMART" id="SM00717">
    <property type="entry name" value="SANT"/>
    <property type="match status" value="5"/>
</dbReference>
<protein>
    <submittedName>
        <fullName evidence="10">Myb-like protein L</fullName>
    </submittedName>
</protein>
<evidence type="ECO:0000313" key="10">
    <source>
        <dbReference type="EMBL" id="KAK4414211.1"/>
    </source>
</evidence>
<dbReference type="GO" id="GO:0001006">
    <property type="term" value="F:RNA polymerase III type 3 promoter sequence-specific DNA binding"/>
    <property type="evidence" value="ECO:0007669"/>
    <property type="project" value="TreeGrafter"/>
</dbReference>
<name>A0AAE1XMR5_9LAMI</name>
<reference evidence="10" key="2">
    <citation type="journal article" date="2024" name="Plant">
        <title>Genomic evolution and insights into agronomic trait innovations of Sesamum species.</title>
        <authorList>
            <person name="Miao H."/>
            <person name="Wang L."/>
            <person name="Qu L."/>
            <person name="Liu H."/>
            <person name="Sun Y."/>
            <person name="Le M."/>
            <person name="Wang Q."/>
            <person name="Wei S."/>
            <person name="Zheng Y."/>
            <person name="Lin W."/>
            <person name="Duan Y."/>
            <person name="Cao H."/>
            <person name="Xiong S."/>
            <person name="Wang X."/>
            <person name="Wei L."/>
            <person name="Li C."/>
            <person name="Ma Q."/>
            <person name="Ju M."/>
            <person name="Zhao R."/>
            <person name="Li G."/>
            <person name="Mu C."/>
            <person name="Tian Q."/>
            <person name="Mei H."/>
            <person name="Zhang T."/>
            <person name="Gao T."/>
            <person name="Zhang H."/>
        </authorList>
    </citation>
    <scope>NUCLEOTIDE SEQUENCE</scope>
    <source>
        <strain evidence="10">3651</strain>
    </source>
</reference>
<comment type="subcellular location">
    <subcellularLocation>
        <location evidence="1">Nucleus</location>
    </subcellularLocation>
</comment>
<dbReference type="AlphaFoldDB" id="A0AAE1XMR5"/>
<organism evidence="10 11">
    <name type="scientific">Sesamum alatum</name>
    <dbReference type="NCBI Taxonomy" id="300844"/>
    <lineage>
        <taxon>Eukaryota</taxon>
        <taxon>Viridiplantae</taxon>
        <taxon>Streptophyta</taxon>
        <taxon>Embryophyta</taxon>
        <taxon>Tracheophyta</taxon>
        <taxon>Spermatophyta</taxon>
        <taxon>Magnoliopsida</taxon>
        <taxon>eudicotyledons</taxon>
        <taxon>Gunneridae</taxon>
        <taxon>Pentapetalae</taxon>
        <taxon>asterids</taxon>
        <taxon>lamiids</taxon>
        <taxon>Lamiales</taxon>
        <taxon>Pedaliaceae</taxon>
        <taxon>Sesamum</taxon>
    </lineage>
</organism>
<dbReference type="Gene3D" id="1.10.10.60">
    <property type="entry name" value="Homeodomain-like"/>
    <property type="match status" value="5"/>
</dbReference>
<feature type="region of interest" description="Disordered" evidence="7">
    <location>
        <begin position="1058"/>
        <end position="1093"/>
    </location>
</feature>
<feature type="compositionally biased region" description="Basic and acidic residues" evidence="7">
    <location>
        <begin position="793"/>
        <end position="807"/>
    </location>
</feature>
<dbReference type="InterPro" id="IPR001005">
    <property type="entry name" value="SANT/Myb"/>
</dbReference>
<dbReference type="InterPro" id="IPR009057">
    <property type="entry name" value="Homeodomain-like_sf"/>
</dbReference>
<evidence type="ECO:0000259" key="8">
    <source>
        <dbReference type="PROSITE" id="PS50090"/>
    </source>
</evidence>
<keyword evidence="3" id="KW-0238">DNA-binding</keyword>
<feature type="domain" description="Myb-like" evidence="8">
    <location>
        <begin position="486"/>
        <end position="537"/>
    </location>
</feature>
<dbReference type="Pfam" id="PF00249">
    <property type="entry name" value="Myb_DNA-binding"/>
    <property type="match status" value="4"/>
</dbReference>
<feature type="compositionally biased region" description="Basic and acidic residues" evidence="7">
    <location>
        <begin position="768"/>
        <end position="778"/>
    </location>
</feature>
<feature type="coiled-coil region" evidence="6">
    <location>
        <begin position="241"/>
        <end position="268"/>
    </location>
</feature>
<dbReference type="GO" id="GO:0000978">
    <property type="term" value="F:RNA polymerase II cis-regulatory region sequence-specific DNA binding"/>
    <property type="evidence" value="ECO:0007669"/>
    <property type="project" value="TreeGrafter"/>
</dbReference>
<evidence type="ECO:0000256" key="2">
    <source>
        <dbReference type="ARBA" id="ARBA00023015"/>
    </source>
</evidence>
<feature type="domain" description="Myb-like" evidence="8">
    <location>
        <begin position="591"/>
        <end position="641"/>
    </location>
</feature>
<evidence type="ECO:0000256" key="7">
    <source>
        <dbReference type="SAM" id="MobiDB-lite"/>
    </source>
</evidence>
<feature type="compositionally biased region" description="Polar residues" evidence="7">
    <location>
        <begin position="1058"/>
        <end position="1070"/>
    </location>
</feature>
<dbReference type="PANTHER" id="PTHR46621">
    <property type="entry name" value="SNRNA-ACTIVATING PROTEIN COMPLEX SUBUNIT 4"/>
    <property type="match status" value="1"/>
</dbReference>
<dbReference type="PANTHER" id="PTHR46621:SF1">
    <property type="entry name" value="SNRNA-ACTIVATING PROTEIN COMPLEX SUBUNIT 4"/>
    <property type="match status" value="1"/>
</dbReference>
<feature type="domain" description="Myb-like" evidence="8">
    <location>
        <begin position="334"/>
        <end position="432"/>
    </location>
</feature>
<feature type="domain" description="HTH myb-type" evidence="9">
    <location>
        <begin position="545"/>
        <end position="590"/>
    </location>
</feature>
<feature type="domain" description="Myb-like" evidence="8">
    <location>
        <begin position="539"/>
        <end position="590"/>
    </location>
</feature>
<feature type="compositionally biased region" description="Acidic residues" evidence="7">
    <location>
        <begin position="55"/>
        <end position="75"/>
    </location>
</feature>
<dbReference type="GO" id="GO:0042796">
    <property type="term" value="P:snRNA transcription by RNA polymerase III"/>
    <property type="evidence" value="ECO:0007669"/>
    <property type="project" value="TreeGrafter"/>
</dbReference>
<feature type="domain" description="HTH myb-type" evidence="9">
    <location>
        <begin position="486"/>
        <end position="541"/>
    </location>
</feature>
<dbReference type="EMBL" id="JACGWO010000012">
    <property type="protein sequence ID" value="KAK4414211.1"/>
    <property type="molecule type" value="Genomic_DNA"/>
</dbReference>
<keyword evidence="11" id="KW-1185">Reference proteome</keyword>
<keyword evidence="6" id="KW-0175">Coiled coil</keyword>
<feature type="domain" description="Myb-like" evidence="8">
    <location>
        <begin position="433"/>
        <end position="485"/>
    </location>
</feature>
<keyword evidence="4" id="KW-0804">Transcription</keyword>
<gene>
    <name evidence="10" type="ORF">Salat_2834100</name>
</gene>
<feature type="compositionally biased region" description="Basic and acidic residues" evidence="7">
    <location>
        <begin position="705"/>
        <end position="716"/>
    </location>
</feature>
<dbReference type="SUPFAM" id="SSF56112">
    <property type="entry name" value="Protein kinase-like (PK-like)"/>
    <property type="match status" value="1"/>
</dbReference>
<evidence type="ECO:0000256" key="4">
    <source>
        <dbReference type="ARBA" id="ARBA00023163"/>
    </source>
</evidence>
<dbReference type="CDD" id="cd00167">
    <property type="entry name" value="SANT"/>
    <property type="match status" value="3"/>
</dbReference>
<proteinExistence type="predicted"/>
<dbReference type="PROSITE" id="PS50090">
    <property type="entry name" value="MYB_LIKE"/>
    <property type="match status" value="5"/>
</dbReference>
<evidence type="ECO:0000256" key="6">
    <source>
        <dbReference type="SAM" id="Coils"/>
    </source>
</evidence>